<evidence type="ECO:0000256" key="7">
    <source>
        <dbReference type="ARBA" id="ARBA00023123"/>
    </source>
</evidence>
<dbReference type="InterPro" id="IPR002928">
    <property type="entry name" value="Myosin_tail"/>
</dbReference>
<evidence type="ECO:0000256" key="1">
    <source>
        <dbReference type="ARBA" id="ARBA00004657"/>
    </source>
</evidence>
<evidence type="ECO:0000256" key="11">
    <source>
        <dbReference type="SAM" id="Coils"/>
    </source>
</evidence>
<comment type="caution">
    <text evidence="13">The sequence shown here is derived from an EMBL/GenBank/DDBJ whole genome shotgun (WGS) entry which is preliminary data.</text>
</comment>
<keyword evidence="10" id="KW-0009">Actin-binding</keyword>
<keyword evidence="6 11" id="KW-0175">Coiled coil</keyword>
<keyword evidence="5" id="KW-0067">ATP-binding</keyword>
<evidence type="ECO:0000256" key="10">
    <source>
        <dbReference type="ARBA" id="ARBA00023203"/>
    </source>
</evidence>
<evidence type="ECO:0000256" key="8">
    <source>
        <dbReference type="ARBA" id="ARBA00023175"/>
    </source>
</evidence>
<keyword evidence="14" id="KW-1185">Reference proteome</keyword>
<name>A0AAN8LW91_9TELE</name>
<keyword evidence="4" id="KW-0547">Nucleotide-binding</keyword>
<evidence type="ECO:0000256" key="4">
    <source>
        <dbReference type="ARBA" id="ARBA00022741"/>
    </source>
</evidence>
<feature type="domain" description="Myosin tail" evidence="12">
    <location>
        <begin position="183"/>
        <end position="400"/>
    </location>
</feature>
<evidence type="ECO:0000256" key="2">
    <source>
        <dbReference type="ARBA" id="ARBA00022433"/>
    </source>
</evidence>
<comment type="subcellular location">
    <subcellularLocation>
        <location evidence="1">Cytoplasm</location>
        <location evidence="1">Myofibril</location>
    </subcellularLocation>
</comment>
<keyword evidence="8" id="KW-0505">Motor protein</keyword>
<protein>
    <recommendedName>
        <fullName evidence="12">Myosin tail domain-containing protein</fullName>
    </recommendedName>
</protein>
<dbReference type="GO" id="GO:0032982">
    <property type="term" value="C:myosin filament"/>
    <property type="evidence" value="ECO:0007669"/>
    <property type="project" value="UniProtKB-KW"/>
</dbReference>
<evidence type="ECO:0000256" key="3">
    <source>
        <dbReference type="ARBA" id="ARBA00022490"/>
    </source>
</evidence>
<dbReference type="GO" id="GO:0000146">
    <property type="term" value="F:microfilament motor activity"/>
    <property type="evidence" value="ECO:0007669"/>
    <property type="project" value="TreeGrafter"/>
</dbReference>
<evidence type="ECO:0000313" key="14">
    <source>
        <dbReference type="Proteomes" id="UP001356427"/>
    </source>
</evidence>
<evidence type="ECO:0000313" key="13">
    <source>
        <dbReference type="EMBL" id="KAK6311966.1"/>
    </source>
</evidence>
<dbReference type="FunFam" id="1.20.5.340:FF:000004">
    <property type="entry name" value="Myosin heavy chain"/>
    <property type="match status" value="1"/>
</dbReference>
<dbReference type="PANTHER" id="PTHR45615">
    <property type="entry name" value="MYOSIN HEAVY CHAIN, NON-MUSCLE"/>
    <property type="match status" value="1"/>
</dbReference>
<proteinExistence type="predicted"/>
<feature type="domain" description="Myosin tail" evidence="12">
    <location>
        <begin position="25"/>
        <end position="170"/>
    </location>
</feature>
<keyword evidence="3" id="KW-0963">Cytoplasm</keyword>
<dbReference type="Pfam" id="PF01576">
    <property type="entry name" value="Myosin_tail_1"/>
    <property type="match status" value="2"/>
</dbReference>
<gene>
    <name evidence="13" type="ORF">J4Q44_G00176300</name>
</gene>
<dbReference type="Gene3D" id="4.10.270.10">
    <property type="entry name" value="Myosin, subunit A"/>
    <property type="match status" value="1"/>
</dbReference>
<organism evidence="13 14">
    <name type="scientific">Coregonus suidteri</name>
    <dbReference type="NCBI Taxonomy" id="861788"/>
    <lineage>
        <taxon>Eukaryota</taxon>
        <taxon>Metazoa</taxon>
        <taxon>Chordata</taxon>
        <taxon>Craniata</taxon>
        <taxon>Vertebrata</taxon>
        <taxon>Euteleostomi</taxon>
        <taxon>Actinopterygii</taxon>
        <taxon>Neopterygii</taxon>
        <taxon>Teleostei</taxon>
        <taxon>Protacanthopterygii</taxon>
        <taxon>Salmoniformes</taxon>
        <taxon>Salmonidae</taxon>
        <taxon>Coregoninae</taxon>
        <taxon>Coregonus</taxon>
    </lineage>
</organism>
<evidence type="ECO:0000256" key="9">
    <source>
        <dbReference type="ARBA" id="ARBA00023179"/>
    </source>
</evidence>
<dbReference type="Proteomes" id="UP001356427">
    <property type="component" value="Unassembled WGS sequence"/>
</dbReference>
<reference evidence="13 14" key="1">
    <citation type="submission" date="2021-04" db="EMBL/GenBank/DDBJ databases">
        <authorList>
            <person name="De Guttry C."/>
            <person name="Zahm M."/>
            <person name="Klopp C."/>
            <person name="Cabau C."/>
            <person name="Louis A."/>
            <person name="Berthelot C."/>
            <person name="Parey E."/>
            <person name="Roest Crollius H."/>
            <person name="Montfort J."/>
            <person name="Robinson-Rechavi M."/>
            <person name="Bucao C."/>
            <person name="Bouchez O."/>
            <person name="Gislard M."/>
            <person name="Lluch J."/>
            <person name="Milhes M."/>
            <person name="Lampietro C."/>
            <person name="Lopez Roques C."/>
            <person name="Donnadieu C."/>
            <person name="Braasch I."/>
            <person name="Desvignes T."/>
            <person name="Postlethwait J."/>
            <person name="Bobe J."/>
            <person name="Wedekind C."/>
            <person name="Guiguen Y."/>
        </authorList>
    </citation>
    <scope>NUCLEOTIDE SEQUENCE [LARGE SCALE GENOMIC DNA]</scope>
    <source>
        <strain evidence="13">Cs_M1</strain>
        <tissue evidence="13">Blood</tissue>
    </source>
</reference>
<feature type="coiled-coil region" evidence="11">
    <location>
        <begin position="184"/>
        <end position="218"/>
    </location>
</feature>
<feature type="coiled-coil region" evidence="11">
    <location>
        <begin position="21"/>
        <end position="160"/>
    </location>
</feature>
<evidence type="ECO:0000259" key="12">
    <source>
        <dbReference type="Pfam" id="PF01576"/>
    </source>
</evidence>
<accession>A0AAN8LW91</accession>
<dbReference type="Gene3D" id="1.20.5.340">
    <property type="match status" value="2"/>
</dbReference>
<sequence>MNVKNWPWMRLYFKIKPLLRSAEAEKEMQNMKEEFSKVKDEFAKSDARRKELEEKMVVLAQEKNDLYLQIQAERENLSDAEERCEGLIKSKIHLEAKTKEFSERIEEEEEINAEITARKRKLEDECSELKRDIDDLELTIAKVEKEKYATENKVKNLTEELTTFRGKSSEVFKGDQGIARGSRIEELKEEIEAERSARAKIEKQRSDFSRELEEISERLEEAGGATASQIEANKKRKSEFQRLRRALEESTLQHESITAALRKNQADSVAELGEQIYNLHRVKQKLEKEKSEYKMEIDDLASNVESVLKSKANLEKLCRTLEDQSNEYKNKCDEAHESLNYYTALNARLQTENCELTRQLEEKELTVSQLTRVKLVCSQQIEELKRLLEEEVKAKNALAHGL</sequence>
<keyword evidence="2" id="KW-0787">Thick filament</keyword>
<dbReference type="PANTHER" id="PTHR45615:SF27">
    <property type="entry name" value="MYOSIN HEAVY CHAIN, MUSCLE"/>
    <property type="match status" value="1"/>
</dbReference>
<keyword evidence="9" id="KW-0514">Muscle protein</keyword>
<keyword evidence="7" id="KW-0518">Myosin</keyword>
<dbReference type="SUPFAM" id="SSF90257">
    <property type="entry name" value="Myosin rod fragments"/>
    <property type="match status" value="2"/>
</dbReference>
<dbReference type="GO" id="GO:0005524">
    <property type="term" value="F:ATP binding"/>
    <property type="evidence" value="ECO:0007669"/>
    <property type="project" value="UniProtKB-KW"/>
</dbReference>
<dbReference type="EMBL" id="JAGTTL010000015">
    <property type="protein sequence ID" value="KAK6311966.1"/>
    <property type="molecule type" value="Genomic_DNA"/>
</dbReference>
<dbReference type="GO" id="GO:0030016">
    <property type="term" value="C:myofibril"/>
    <property type="evidence" value="ECO:0007669"/>
    <property type="project" value="UniProtKB-SubCell"/>
</dbReference>
<dbReference type="FunFam" id="1.20.5.340:FF:000050">
    <property type="entry name" value="Myosin heavy chain, muscle"/>
    <property type="match status" value="1"/>
</dbReference>
<dbReference type="GO" id="GO:0051015">
    <property type="term" value="F:actin filament binding"/>
    <property type="evidence" value="ECO:0007669"/>
    <property type="project" value="TreeGrafter"/>
</dbReference>
<dbReference type="AlphaFoldDB" id="A0AAN8LW91"/>
<feature type="coiled-coil region" evidence="11">
    <location>
        <begin position="269"/>
        <end position="338"/>
    </location>
</feature>
<dbReference type="GO" id="GO:0016460">
    <property type="term" value="C:myosin II complex"/>
    <property type="evidence" value="ECO:0007669"/>
    <property type="project" value="TreeGrafter"/>
</dbReference>
<evidence type="ECO:0000256" key="6">
    <source>
        <dbReference type="ARBA" id="ARBA00023054"/>
    </source>
</evidence>
<evidence type="ECO:0000256" key="5">
    <source>
        <dbReference type="ARBA" id="ARBA00022840"/>
    </source>
</evidence>